<gene>
    <name evidence="1" type="ORF">MAM_00441</name>
</gene>
<comment type="caution">
    <text evidence="1">The sequence shown here is derived from an EMBL/GenBank/DDBJ whole genome shotgun (WGS) entry which is preliminary data.</text>
</comment>
<dbReference type="RefSeq" id="XP_040682505.1">
    <property type="nucleotide sequence ID" value="XM_040819240.1"/>
</dbReference>
<dbReference type="HOGENOM" id="CLU_2171631_0_0_1"/>
<organism evidence="1 2">
    <name type="scientific">Metarhizium album (strain ARSEF 1941)</name>
    <dbReference type="NCBI Taxonomy" id="1081103"/>
    <lineage>
        <taxon>Eukaryota</taxon>
        <taxon>Fungi</taxon>
        <taxon>Dikarya</taxon>
        <taxon>Ascomycota</taxon>
        <taxon>Pezizomycotina</taxon>
        <taxon>Sordariomycetes</taxon>
        <taxon>Hypocreomycetidae</taxon>
        <taxon>Hypocreales</taxon>
        <taxon>Clavicipitaceae</taxon>
        <taxon>Metarhizium</taxon>
    </lineage>
</organism>
<proteinExistence type="predicted"/>
<dbReference type="EMBL" id="AZHE01000001">
    <property type="protein sequence ID" value="KHO01440.1"/>
    <property type="molecule type" value="Genomic_DNA"/>
</dbReference>
<evidence type="ECO:0000313" key="2">
    <source>
        <dbReference type="Proteomes" id="UP000030816"/>
    </source>
</evidence>
<dbReference type="Proteomes" id="UP000030816">
    <property type="component" value="Unassembled WGS sequence"/>
</dbReference>
<keyword evidence="2" id="KW-1185">Reference proteome</keyword>
<accession>A0A0B2X7F8</accession>
<dbReference type="STRING" id="1081103.A0A0B2X7F8"/>
<name>A0A0B2X7F8_METAS</name>
<dbReference type="GeneID" id="63734896"/>
<dbReference type="AlphaFoldDB" id="A0A0B2X7F8"/>
<dbReference type="OrthoDB" id="5295362at2759"/>
<protein>
    <submittedName>
        <fullName evidence="1">Uncharacterized protein</fullName>
    </submittedName>
</protein>
<reference evidence="1 2" key="1">
    <citation type="journal article" date="2014" name="Proc. Natl. Acad. Sci. U.S.A.">
        <title>Trajectory and genomic determinants of fungal-pathogen speciation and host adaptation.</title>
        <authorList>
            <person name="Hu X."/>
            <person name="Xiao G."/>
            <person name="Zheng P."/>
            <person name="Shang Y."/>
            <person name="Su Y."/>
            <person name="Zhang X."/>
            <person name="Liu X."/>
            <person name="Zhan S."/>
            <person name="St Leger R.J."/>
            <person name="Wang C."/>
        </authorList>
    </citation>
    <scope>NUCLEOTIDE SEQUENCE [LARGE SCALE GENOMIC DNA]</scope>
    <source>
        <strain evidence="1 2">ARSEF 1941</strain>
    </source>
</reference>
<evidence type="ECO:0000313" key="1">
    <source>
        <dbReference type="EMBL" id="KHO01440.1"/>
    </source>
</evidence>
<sequence length="110" mass="12027">MSQPLALGLPESCRLQTPDLVRSCSSWSDKVYATESTMGPLSPYAPACQVGHGEEAVMPGAMSSQELDLLGYYMAHPGRIIPFAQEDLYAPPTCEFPTLCLPTSPSWRQY</sequence>